<feature type="compositionally biased region" description="Basic and acidic residues" evidence="12">
    <location>
        <begin position="1815"/>
        <end position="1824"/>
    </location>
</feature>
<feature type="region of interest" description="Actin-binding" evidence="11">
    <location>
        <begin position="802"/>
        <end position="824"/>
    </location>
</feature>
<dbReference type="Pfam" id="PF00788">
    <property type="entry name" value="RA"/>
    <property type="match status" value="1"/>
</dbReference>
<dbReference type="Gene3D" id="3.10.20.90">
    <property type="entry name" value="Phosphatidylinositol 3-kinase Catalytic Subunit, Chain A, domain 1"/>
    <property type="match status" value="1"/>
</dbReference>
<evidence type="ECO:0000256" key="7">
    <source>
        <dbReference type="ARBA" id="ARBA00022840"/>
    </source>
</evidence>
<evidence type="ECO:0000259" key="13">
    <source>
        <dbReference type="PROSITE" id="PS50081"/>
    </source>
</evidence>
<evidence type="ECO:0000313" key="17">
    <source>
        <dbReference type="Ensembl" id="ENSATEP00000075733.1"/>
    </source>
</evidence>
<feature type="region of interest" description="Disordered" evidence="12">
    <location>
        <begin position="1129"/>
        <end position="1160"/>
    </location>
</feature>
<dbReference type="GO" id="GO:0005096">
    <property type="term" value="F:GTPase activator activity"/>
    <property type="evidence" value="ECO:0007669"/>
    <property type="project" value="InterPro"/>
</dbReference>
<evidence type="ECO:0000256" key="4">
    <source>
        <dbReference type="ARBA" id="ARBA00022723"/>
    </source>
</evidence>
<evidence type="ECO:0000256" key="6">
    <source>
        <dbReference type="ARBA" id="ARBA00022833"/>
    </source>
</evidence>
<feature type="compositionally biased region" description="Low complexity" evidence="12">
    <location>
        <begin position="1728"/>
        <end position="1739"/>
    </location>
</feature>
<dbReference type="Ensembl" id="ENSATET00000074970.1">
    <property type="protein sequence ID" value="ENSATEP00000075733.1"/>
    <property type="gene ID" value="ENSATEG00000030020.2"/>
</dbReference>
<dbReference type="GO" id="GO:0005737">
    <property type="term" value="C:cytoplasm"/>
    <property type="evidence" value="ECO:0007669"/>
    <property type="project" value="UniProtKB-SubCell"/>
</dbReference>
<dbReference type="SUPFAM" id="SSF52540">
    <property type="entry name" value="P-loop containing nucleoside triphosphate hydrolases"/>
    <property type="match status" value="1"/>
</dbReference>
<evidence type="ECO:0000256" key="10">
    <source>
        <dbReference type="ARBA" id="ARBA00023175"/>
    </source>
</evidence>
<dbReference type="SUPFAM" id="SSF57889">
    <property type="entry name" value="Cysteine-rich domain"/>
    <property type="match status" value="1"/>
</dbReference>
<reference evidence="17 18" key="1">
    <citation type="submission" date="2021-04" db="EMBL/GenBank/DDBJ databases">
        <authorList>
            <consortium name="Wellcome Sanger Institute Data Sharing"/>
        </authorList>
    </citation>
    <scope>NUCLEOTIDE SEQUENCE [LARGE SCALE GENOMIC DNA]</scope>
</reference>
<evidence type="ECO:0000256" key="5">
    <source>
        <dbReference type="ARBA" id="ARBA00022741"/>
    </source>
</evidence>
<evidence type="ECO:0000256" key="1">
    <source>
        <dbReference type="ARBA" id="ARBA00004496"/>
    </source>
</evidence>
<dbReference type="SUPFAM" id="SSF54236">
    <property type="entry name" value="Ubiquitin-like"/>
    <property type="match status" value="1"/>
</dbReference>
<feature type="domain" description="Myosin motor" evidence="16">
    <location>
        <begin position="129"/>
        <end position="918"/>
    </location>
</feature>
<dbReference type="SMART" id="SM00242">
    <property type="entry name" value="MYSc"/>
    <property type="match status" value="1"/>
</dbReference>
<dbReference type="Pfam" id="PF00130">
    <property type="entry name" value="C1_1"/>
    <property type="match status" value="1"/>
</dbReference>
<keyword evidence="7 11" id="KW-0067">ATP-binding</keyword>
<evidence type="ECO:0000259" key="16">
    <source>
        <dbReference type="PROSITE" id="PS51456"/>
    </source>
</evidence>
<dbReference type="GO" id="GO:0016459">
    <property type="term" value="C:myosin complex"/>
    <property type="evidence" value="ECO:0007669"/>
    <property type="project" value="UniProtKB-KW"/>
</dbReference>
<dbReference type="InterPro" id="IPR002219">
    <property type="entry name" value="PKC_DAG/PE"/>
</dbReference>
<dbReference type="Gene3D" id="1.20.120.720">
    <property type="entry name" value="Myosin VI head, motor domain, U50 subdomain"/>
    <property type="match status" value="2"/>
</dbReference>
<evidence type="ECO:0000259" key="14">
    <source>
        <dbReference type="PROSITE" id="PS50200"/>
    </source>
</evidence>
<dbReference type="GO" id="GO:0001726">
    <property type="term" value="C:ruffle"/>
    <property type="evidence" value="ECO:0007669"/>
    <property type="project" value="TreeGrafter"/>
</dbReference>
<keyword evidence="5 11" id="KW-0547">Nucleotide-binding</keyword>
<evidence type="ECO:0000256" key="12">
    <source>
        <dbReference type="SAM" id="MobiDB-lite"/>
    </source>
</evidence>
<dbReference type="SMART" id="SM00109">
    <property type="entry name" value="C1"/>
    <property type="match status" value="1"/>
</dbReference>
<feature type="compositionally biased region" description="Basic residues" evidence="12">
    <location>
        <begin position="1149"/>
        <end position="1160"/>
    </location>
</feature>
<feature type="region of interest" description="Disordered" evidence="12">
    <location>
        <begin position="976"/>
        <end position="1115"/>
    </location>
</feature>
<dbReference type="GO" id="GO:0030048">
    <property type="term" value="P:actin filament-based movement"/>
    <property type="evidence" value="ECO:0007669"/>
    <property type="project" value="TreeGrafter"/>
</dbReference>
<protein>
    <recommendedName>
        <fullName evidence="19">Myosin IXb</fullName>
    </recommendedName>
</protein>
<dbReference type="GO" id="GO:0005884">
    <property type="term" value="C:actin filament"/>
    <property type="evidence" value="ECO:0007669"/>
    <property type="project" value="TreeGrafter"/>
</dbReference>
<evidence type="ECO:0000256" key="8">
    <source>
        <dbReference type="ARBA" id="ARBA00023054"/>
    </source>
</evidence>
<dbReference type="InterPro" id="IPR008936">
    <property type="entry name" value="Rho_GTPase_activation_prot"/>
</dbReference>
<dbReference type="RefSeq" id="XP_026230996.1">
    <property type="nucleotide sequence ID" value="XM_026375211.1"/>
</dbReference>
<feature type="region of interest" description="Disordered" evidence="12">
    <location>
        <begin position="1807"/>
        <end position="1826"/>
    </location>
</feature>
<keyword evidence="10 11" id="KW-0505">Motor protein</keyword>
<name>A0AAQ6IQ06_ANATE</name>
<dbReference type="PROSITE" id="PS50238">
    <property type="entry name" value="RHOGAP"/>
    <property type="match status" value="1"/>
</dbReference>
<dbReference type="InterPro" id="IPR000198">
    <property type="entry name" value="RhoGAP_dom"/>
</dbReference>
<dbReference type="Pfam" id="PF00063">
    <property type="entry name" value="Myosin_head"/>
    <property type="match status" value="2"/>
</dbReference>
<feature type="region of interest" description="Disordered" evidence="12">
    <location>
        <begin position="1832"/>
        <end position="1879"/>
    </location>
</feature>
<gene>
    <name evidence="17" type="primary">MYO9B</name>
</gene>
<dbReference type="Proteomes" id="UP000265040">
    <property type="component" value="Chromosome 17"/>
</dbReference>
<feature type="compositionally biased region" description="Polar residues" evidence="12">
    <location>
        <begin position="1832"/>
        <end position="1862"/>
    </location>
</feature>
<dbReference type="GeneID" id="113172305"/>
<feature type="compositionally biased region" description="Basic and acidic residues" evidence="12">
    <location>
        <begin position="1077"/>
        <end position="1115"/>
    </location>
</feature>
<dbReference type="Gene3D" id="1.20.5.4820">
    <property type="match status" value="1"/>
</dbReference>
<dbReference type="InterPro" id="IPR036961">
    <property type="entry name" value="Kinesin_motor_dom_sf"/>
</dbReference>
<reference evidence="17" key="2">
    <citation type="submission" date="2025-08" db="UniProtKB">
        <authorList>
            <consortium name="Ensembl"/>
        </authorList>
    </citation>
    <scope>IDENTIFICATION</scope>
</reference>
<sequence length="1879" mass="215833">MSTTDGARTPEQDGQVRVVQIYPRLSQDTAVNCLLQISATDTAKTVIHNTVATLGLDSNQGYSLLEVRNSRKDERLLDARHYPLQRVLLWPPEAQKWHPQSQGYYFILQQQQQQQQATSGEDEDKSAPEQNDDLCNLETLTEENVLQVLRQRFHRRKIYTYARNILIAVNPNKVLPVYYNPKYVKMYENQPLGKLSPHIFAMADVAFNAMLNRQVNQCIVISGESGSGKTESSSYLIHCLIALSQKTYSSGLERTILGAGPVLEAFGNAKTAENNNSSRFGKFIQLNYLESGVIRGAVIEKYLLEKNRLVSRDKNQRNYHVFYYLLAGASKDEQDEFHLLKPQDYLYLKQKELCLDDEDKLGNEYKKLHQAMEMVGFLPSTKKHIFSILSAILHLGNVTYTLSEDSQDLEVGPADVLSTLCDLLKVKKDHLVKALTKKRIVTAKATIVSPYTLQKASKIRDSMAESLYSALFDWIVLHINHSMLNRRDMEDSVSCLSIGVLDLFGFENLQINSLEQLCINFASEKLQYYINQNLFKLEQEEYVSEGITWQNINYTDNSGCVELISRKSTGLFDLLDKESSLPQATDETLLDKLKQHHQDNPLFVLSPNRKSTFTIQHFAGRVNYDIKDFREKNTEHMRPEVVSLLRSSERAFVPHLVASNPIAQFRWGILRATIRILTVFKMMGRQRAQQLAIRRSSLKSLKDKRHRSSALDRLSSLNLDFSFDCPDENPLDVFEDIFANFEMRKKIRGSRKKQVIPKNLMDLRSLQHVVSLTAHDQTSKSIFHPQPRTRPLTMSTQFQTSLRKLMETIEKAEPFFIFCVRSNAKKKELQFDDELVLQQIRYTGLMQMVQVQKSGYSAKYTFKEFAKKFRILLPKQATVAHIKYLFERMELDRSTYQIGKTKVFLKEKERQLLQDTLNKTVMYHIVTLQRWFRVCLLRLHFLQRRDASKIIERNWREFYEYHNRAATVIQTAWRSSQKRLKQQHETKNNEGTSQTRLGRDSSTKKELTKQYKVEHSPNRTQQPEPAISQSPQLINSREKQEGTATPPLNRPLSVPADTRVVHEDRSSSPSKSSSLQRYKDKGGIKVKGERWKERYSEVDPRDETSLEMHKGRDNRKDLSLKTKSFSVDDVSHISSSGPDILPSTSEVRVRHHNQPKRKRHLANTRSALMFNFRVSEEDECWNFPLPPVSPQLPSPKNSANPATQAIESQVKIPAEPDGSRFCLPSSFSAEDMGHHESSHSPVTTPDRVWFLSRFLKKLAAKPTNHESPSDKAGTLPRYNQHPYYMTNQPTRTNRNPTIRISRATRAIDINASVDRMITNPKELRSLDEFLGNQVNELQTRIKKLSPTENIFFQATKEFRETIKGMYSLEKPQISYKDLMKGYHNTVSTLAGVRQEAEVPLVVNLFQSVLDGFIRGELKRMESDPTKATKTVNKRKNSKCVDLLDHLFNIYQVNVTQTCDACASYIRGMEKAYICSACNLICHKKCLNKIETHCSKRCSNGRVSGSLYFGVQVSVLISDTNSVPKVMEMLLLHVELNGLYTEGIYRKSGSACRAKELQQILDTDPESVCLENYPIHTITGLVKRWLRELPDPLMPFSLYSDFLHAVELPEKAERIRAIYQTIDELPPANYSTLERLIFHLVRVAKEEEHNKMSPGALAIVFAPCILRTPDSDDPLLCMKDVSKTTLCVEILICEQFRRYTEKMRNIKELEYAEALAVSQLKLKRQNTIAEQPSDQPSDQPAPEHMHPDETEKTLIERIKSIKQEKVDFVIGLPDLEQENSDNDNLESMSLMSLESEEDIRGNMEWEGKNAVQLKTQKPECPRKPPDIMQRVQSLTTDVTQSKCRQDKSSQLNQPQVTRKTFSGSLDDLDIPFIDEDDDQS</sequence>
<dbReference type="PROSITE" id="PS00479">
    <property type="entry name" value="ZF_DAG_PE_1"/>
    <property type="match status" value="1"/>
</dbReference>
<dbReference type="InterPro" id="IPR046349">
    <property type="entry name" value="C1-like_sf"/>
</dbReference>
<evidence type="ECO:0000313" key="18">
    <source>
        <dbReference type="Proteomes" id="UP000265040"/>
    </source>
</evidence>
<dbReference type="GO" id="GO:0030027">
    <property type="term" value="C:lamellipodium"/>
    <property type="evidence" value="ECO:0007669"/>
    <property type="project" value="TreeGrafter"/>
</dbReference>
<keyword evidence="18" id="KW-1185">Reference proteome</keyword>
<keyword evidence="4" id="KW-0479">Metal-binding</keyword>
<dbReference type="PROSITE" id="PS50081">
    <property type="entry name" value="ZF_DAG_PE_2"/>
    <property type="match status" value="1"/>
</dbReference>
<feature type="compositionally biased region" description="Basic and acidic residues" evidence="12">
    <location>
        <begin position="997"/>
        <end position="1017"/>
    </location>
</feature>
<feature type="domain" description="Phorbol-ester/DAG-type" evidence="13">
    <location>
        <begin position="1444"/>
        <end position="1493"/>
    </location>
</feature>
<evidence type="ECO:0000256" key="9">
    <source>
        <dbReference type="ARBA" id="ARBA00023123"/>
    </source>
</evidence>
<dbReference type="GO" id="GO:0051015">
    <property type="term" value="F:actin filament binding"/>
    <property type="evidence" value="ECO:0007669"/>
    <property type="project" value="TreeGrafter"/>
</dbReference>
<dbReference type="SMART" id="SM00324">
    <property type="entry name" value="RhoGAP"/>
    <property type="match status" value="1"/>
</dbReference>
<dbReference type="Gene3D" id="1.10.10.820">
    <property type="match status" value="1"/>
</dbReference>
<dbReference type="InterPro" id="IPR046987">
    <property type="entry name" value="Myo9"/>
</dbReference>
<feature type="compositionally biased region" description="Polar residues" evidence="12">
    <location>
        <begin position="1018"/>
        <end position="1035"/>
    </location>
</feature>
<comment type="similarity">
    <text evidence="2 11">Belongs to the TRAFAC class myosin-kinesin ATPase superfamily. Myosin family.</text>
</comment>
<dbReference type="GO" id="GO:0046872">
    <property type="term" value="F:metal ion binding"/>
    <property type="evidence" value="ECO:0007669"/>
    <property type="project" value="UniProtKB-KW"/>
</dbReference>
<reference evidence="17" key="3">
    <citation type="submission" date="2025-09" db="UniProtKB">
        <authorList>
            <consortium name="Ensembl"/>
        </authorList>
    </citation>
    <scope>IDENTIFICATION</scope>
</reference>
<feature type="domain" description="Rho-GAP" evidence="15">
    <location>
        <begin position="1510"/>
        <end position="1698"/>
    </location>
</feature>
<dbReference type="PROSITE" id="PS50200">
    <property type="entry name" value="RA"/>
    <property type="match status" value="1"/>
</dbReference>
<comment type="subcellular location">
    <subcellularLocation>
        <location evidence="1">Cytoplasm</location>
    </subcellularLocation>
</comment>
<dbReference type="Gene3D" id="3.40.850.10">
    <property type="entry name" value="Kinesin motor domain"/>
    <property type="match status" value="2"/>
</dbReference>
<dbReference type="InterPro" id="IPR000159">
    <property type="entry name" value="RA_dom"/>
</dbReference>
<dbReference type="GO" id="GO:0016887">
    <property type="term" value="F:ATP hydrolysis activity"/>
    <property type="evidence" value="ECO:0007669"/>
    <property type="project" value="TreeGrafter"/>
</dbReference>
<dbReference type="Gene3D" id="1.10.555.10">
    <property type="entry name" value="Rho GTPase activation protein"/>
    <property type="match status" value="1"/>
</dbReference>
<dbReference type="Pfam" id="PF00620">
    <property type="entry name" value="RhoGAP"/>
    <property type="match status" value="1"/>
</dbReference>
<dbReference type="PRINTS" id="PR00193">
    <property type="entry name" value="MYOSINHEAVY"/>
</dbReference>
<evidence type="ECO:0000256" key="2">
    <source>
        <dbReference type="ARBA" id="ARBA00008314"/>
    </source>
</evidence>
<evidence type="ECO:0000256" key="3">
    <source>
        <dbReference type="ARBA" id="ARBA00022490"/>
    </source>
</evidence>
<keyword evidence="9 11" id="KW-0518">Myosin</keyword>
<dbReference type="PANTHER" id="PTHR46184">
    <property type="entry name" value="UNCONVENTIONAL MYOSIN-IXB-LIKE PROTEIN"/>
    <property type="match status" value="1"/>
</dbReference>
<evidence type="ECO:0000256" key="11">
    <source>
        <dbReference type="PROSITE-ProRule" id="PRU00782"/>
    </source>
</evidence>
<dbReference type="GO" id="GO:0072673">
    <property type="term" value="P:lamellipodium morphogenesis"/>
    <property type="evidence" value="ECO:0007669"/>
    <property type="project" value="TreeGrafter"/>
</dbReference>
<dbReference type="InterPro" id="IPR027417">
    <property type="entry name" value="P-loop_NTPase"/>
</dbReference>
<dbReference type="GO" id="GO:0000146">
    <property type="term" value="F:microfilament motor activity"/>
    <property type="evidence" value="ECO:0007669"/>
    <property type="project" value="InterPro"/>
</dbReference>
<keyword evidence="8" id="KW-0175">Coiled coil</keyword>
<dbReference type="GO" id="GO:0005524">
    <property type="term" value="F:ATP binding"/>
    <property type="evidence" value="ECO:0007669"/>
    <property type="project" value="UniProtKB-UniRule"/>
</dbReference>
<dbReference type="SMART" id="SM00314">
    <property type="entry name" value="RA"/>
    <property type="match status" value="1"/>
</dbReference>
<dbReference type="GeneTree" id="ENSGT00940000156845"/>
<dbReference type="InterPro" id="IPR001609">
    <property type="entry name" value="Myosin_head_motor_dom-like"/>
</dbReference>
<evidence type="ECO:0000259" key="15">
    <source>
        <dbReference type="PROSITE" id="PS50238"/>
    </source>
</evidence>
<dbReference type="PROSITE" id="PS51456">
    <property type="entry name" value="MYOSIN_MOTOR"/>
    <property type="match status" value="1"/>
</dbReference>
<feature type="domain" description="Ras-associating" evidence="14">
    <location>
        <begin position="35"/>
        <end position="113"/>
    </location>
</feature>
<feature type="compositionally biased region" description="Acidic residues" evidence="12">
    <location>
        <begin position="1865"/>
        <end position="1879"/>
    </location>
</feature>
<dbReference type="SUPFAM" id="SSF48350">
    <property type="entry name" value="GTPase activation domain, GAP"/>
    <property type="match status" value="1"/>
</dbReference>
<keyword evidence="6" id="KW-0862">Zinc</keyword>
<dbReference type="InterPro" id="IPR029071">
    <property type="entry name" value="Ubiquitin-like_domsf"/>
</dbReference>
<dbReference type="GO" id="GO:0035556">
    <property type="term" value="P:intracellular signal transduction"/>
    <property type="evidence" value="ECO:0007669"/>
    <property type="project" value="InterPro"/>
</dbReference>
<dbReference type="PANTHER" id="PTHR46184:SF2">
    <property type="entry name" value="UNCONVENTIONAL MYOSIN-IXB"/>
    <property type="match status" value="1"/>
</dbReference>
<feature type="binding site" evidence="11">
    <location>
        <begin position="223"/>
        <end position="230"/>
    </location>
    <ligand>
        <name>ATP</name>
        <dbReference type="ChEBI" id="CHEBI:30616"/>
    </ligand>
</feature>
<keyword evidence="3" id="KW-0963">Cytoplasm</keyword>
<proteinExistence type="inferred from homology"/>
<feature type="compositionally biased region" description="Polar residues" evidence="12">
    <location>
        <begin position="1132"/>
        <end position="1146"/>
    </location>
</feature>
<dbReference type="Gene3D" id="1.20.58.530">
    <property type="match status" value="2"/>
</dbReference>
<feature type="region of interest" description="Disordered" evidence="12">
    <location>
        <begin position="1726"/>
        <end position="1747"/>
    </location>
</feature>
<dbReference type="RefSeq" id="XP_026230997.1">
    <property type="nucleotide sequence ID" value="XM_026375212.1"/>
</dbReference>
<organism evidence="17 18">
    <name type="scientific">Anabas testudineus</name>
    <name type="common">Climbing perch</name>
    <name type="synonym">Anthias testudineus</name>
    <dbReference type="NCBI Taxonomy" id="64144"/>
    <lineage>
        <taxon>Eukaryota</taxon>
        <taxon>Metazoa</taxon>
        <taxon>Chordata</taxon>
        <taxon>Craniata</taxon>
        <taxon>Vertebrata</taxon>
        <taxon>Euteleostomi</taxon>
        <taxon>Actinopterygii</taxon>
        <taxon>Neopterygii</taxon>
        <taxon>Teleostei</taxon>
        <taxon>Neoteleostei</taxon>
        <taxon>Acanthomorphata</taxon>
        <taxon>Anabantaria</taxon>
        <taxon>Anabantiformes</taxon>
        <taxon>Anabantoidei</taxon>
        <taxon>Anabantidae</taxon>
        <taxon>Anabas</taxon>
    </lineage>
</organism>
<keyword evidence="11" id="KW-0009">Actin-binding</keyword>
<evidence type="ECO:0008006" key="19">
    <source>
        <dbReference type="Google" id="ProtNLM"/>
    </source>
</evidence>
<dbReference type="Gene3D" id="3.30.60.20">
    <property type="match status" value="1"/>
</dbReference>
<accession>A0AAQ6IQ06</accession>